<evidence type="ECO:0000313" key="2">
    <source>
        <dbReference type="Proteomes" id="UP000000503"/>
    </source>
</evidence>
<dbReference type="STRING" id="744872.Spica_1457"/>
<keyword evidence="2" id="KW-1185">Reference proteome</keyword>
<dbReference type="RefSeq" id="WP_013968912.1">
    <property type="nucleotide sequence ID" value="NC_015732.1"/>
</dbReference>
<dbReference type="EMBL" id="CP002868">
    <property type="protein sequence ID" value="AEJ19602.1"/>
    <property type="molecule type" value="Genomic_DNA"/>
</dbReference>
<dbReference type="HOGENOM" id="CLU_476421_0_0_12"/>
<dbReference type="InterPro" id="IPR026950">
    <property type="entry name" value="Caps_assemb_Wzi"/>
</dbReference>
<evidence type="ECO:0000313" key="1">
    <source>
        <dbReference type="EMBL" id="AEJ19602.1"/>
    </source>
</evidence>
<dbReference type="eggNOG" id="ENOG50343SE">
    <property type="taxonomic scope" value="Bacteria"/>
</dbReference>
<reference evidence="2" key="1">
    <citation type="journal article" date="2013" name="Stand. Genomic Sci.">
        <title>Genome sequence of the thermophilic fresh-water bacterium Spirochaeta caldaria type strain (H1(T)), reclassification of Spirochaeta caldaria, Spirochaeta stenostrepta, and Spirochaeta zuelzerae in the genus Treponema as Treponema caldaria comb. nov., Treponema stenostrepta comb. nov., and Treponema zuelzerae comb. nov., and emendation of the genus Treponema.</title>
        <authorList>
            <person name="Abt B."/>
            <person name="Goker M."/>
            <person name="Scheuner C."/>
            <person name="Han C."/>
            <person name="Lu M."/>
            <person name="Misra M."/>
            <person name="Lapidus A."/>
            <person name="Nolan M."/>
            <person name="Lucas S."/>
            <person name="Hammon N."/>
            <person name="Deshpande S."/>
            <person name="Cheng J.F."/>
            <person name="Tapia R."/>
            <person name="Goodwin L.A."/>
            <person name="Pitluck S."/>
            <person name="Liolios K."/>
            <person name="Pagani I."/>
            <person name="Ivanova N."/>
            <person name="Mavromatis K."/>
            <person name="Mikhailova N."/>
            <person name="Huntemann M."/>
            <person name="Pati A."/>
            <person name="Chen A."/>
            <person name="Palaniappan K."/>
            <person name="Land M."/>
            <person name="Hauser L."/>
            <person name="Jeffries C.D."/>
            <person name="Rohde M."/>
            <person name="Spring S."/>
            <person name="Gronow S."/>
            <person name="Detter J.C."/>
            <person name="Bristow J."/>
            <person name="Eisen J.A."/>
            <person name="Markowitz V."/>
            <person name="Hugenholtz P."/>
            <person name="Kyrpides N.C."/>
            <person name="Woyke T."/>
            <person name="Klenk H.P."/>
        </authorList>
    </citation>
    <scope>NUCLEOTIDE SEQUENCE</scope>
    <source>
        <strain evidence="2">ATCC 51460 / DSM 7334 / H1</strain>
    </source>
</reference>
<protein>
    <recommendedName>
        <fullName evidence="3">Capsule assembly protein Wzi</fullName>
    </recommendedName>
</protein>
<gene>
    <name evidence="1" type="ordered locus">Spica_1457</name>
</gene>
<accession>F8EXM1</accession>
<dbReference type="InterPro" id="IPR038636">
    <property type="entry name" value="Wzi_sf"/>
</dbReference>
<dbReference type="OrthoDB" id="355912at2"/>
<proteinExistence type="predicted"/>
<sequence length="541" mass="62056">MNIKKAKIIFLLLCFISLQSILFAQEVLKSIQEEYYDTLALNGVIQRPTLNYRTLSDSVWDTSNVSSDIWYNNNLGKKQQINDYISYRIYGPSLYSSYNSAVPFGQNDSLLWQGKGLNTSLSGGIRIEGYGFEITFKPEVVYSQNLPFDTLPSNTDSEYGYFWGYGPNVGIDNPQRFGDSAFFDWGFGDSEIRYTLHNWTVGFGTQNIWLGPAYLNPILHSNNAAPYPKVDLGLRKSPFNIPVWNYYLGDIEARIWTGYLTESDYFDNDSSNDHNMLHGLSLAFSPSFIPGLTLSANRTCLVKWKLENLRYILPAKANTYVGVADAGEDQKASLAFSWLFTEVGLELYGEIAKDDYSGAGFIVYPFHSIGYTVGLQKLLDFFPSEKIYGKLNIEINSLEMSQDFQFQWPYSFYFHHQVTQGYTNRGQILSNGYSPGGNSQYVSYSIFYPKGMTKVYIHRFNPDNNYIYKDTIGTENKEDASIKFNSWKTYFIYGFNSSIYIDKNTLLNIGFDIVNINNLLYYFDNTDISNFHIYFGINYYL</sequence>
<dbReference type="Gene3D" id="2.40.160.130">
    <property type="entry name" value="Capsule assembly protein Wzi"/>
    <property type="match status" value="1"/>
</dbReference>
<dbReference type="AlphaFoldDB" id="F8EXM1"/>
<dbReference type="KEGG" id="scd:Spica_1457"/>
<organism evidence="1 2">
    <name type="scientific">Gracilinema caldarium (strain ATCC 51460 / DSM 7334 / H1)</name>
    <name type="common">Treponema caldarium</name>
    <dbReference type="NCBI Taxonomy" id="744872"/>
    <lineage>
        <taxon>Bacteria</taxon>
        <taxon>Pseudomonadati</taxon>
        <taxon>Spirochaetota</taxon>
        <taxon>Spirochaetia</taxon>
        <taxon>Spirochaetales</taxon>
        <taxon>Breznakiellaceae</taxon>
        <taxon>Gracilinema</taxon>
    </lineage>
</organism>
<dbReference type="Proteomes" id="UP000000503">
    <property type="component" value="Chromosome"/>
</dbReference>
<name>F8EXM1_GRAC1</name>
<evidence type="ECO:0008006" key="3">
    <source>
        <dbReference type="Google" id="ProtNLM"/>
    </source>
</evidence>
<dbReference type="Pfam" id="PF14052">
    <property type="entry name" value="Caps_assemb_Wzi"/>
    <property type="match status" value="1"/>
</dbReference>